<dbReference type="PANTHER" id="PTHR39380:SF1">
    <property type="entry name" value="FIP (FUNGUS-INDUCED PROTEIN) RELATED-RELATED"/>
    <property type="match status" value="1"/>
</dbReference>
<sequence length="140" mass="14049">MNRSRSLSELKFADGIDSEIPVNGSFNEFAAELAADAVNGGAVGVTDPRGFVLSSEAEAEETLLGGGRGCEFIPEHFYSSTLIMNVYSVAVFAILAVSSVSGIFNIGGGGGKKCGGNTGYGSGGNGYGSGIIIGSPKGGK</sequence>
<proteinExistence type="predicted"/>
<dbReference type="InterPro" id="IPR052889">
    <property type="entry name" value="Celegans_Fungus-Induced_Rsp"/>
</dbReference>
<dbReference type="PANTHER" id="PTHR39380">
    <property type="entry name" value="FIP (FUNGUS-INDUCED PROTEIN) RELATED-RELATED-RELATED"/>
    <property type="match status" value="1"/>
</dbReference>
<feature type="transmembrane region" description="Helical" evidence="1">
    <location>
        <begin position="82"/>
        <end position="104"/>
    </location>
</feature>
<keyword evidence="1" id="KW-0812">Transmembrane</keyword>
<dbReference type="InterPro" id="IPR024415">
    <property type="entry name" value="Fungus-induced"/>
</dbReference>
<protein>
    <submittedName>
        <fullName evidence="2">Uncharacterized protein</fullName>
    </submittedName>
</protein>
<dbReference type="Proteomes" id="UP000483820">
    <property type="component" value="Chromosome IV"/>
</dbReference>
<name>A0A6A5GYT1_CAERE</name>
<dbReference type="CTD" id="78776312"/>
<accession>A0A6A5GYT1</accession>
<dbReference type="KEGG" id="crq:GCK72_016316"/>
<dbReference type="RefSeq" id="XP_053586215.1">
    <property type="nucleotide sequence ID" value="XM_053731443.1"/>
</dbReference>
<organism evidence="2 3">
    <name type="scientific">Caenorhabditis remanei</name>
    <name type="common">Caenorhabditis vulgaris</name>
    <dbReference type="NCBI Taxonomy" id="31234"/>
    <lineage>
        <taxon>Eukaryota</taxon>
        <taxon>Metazoa</taxon>
        <taxon>Ecdysozoa</taxon>
        <taxon>Nematoda</taxon>
        <taxon>Chromadorea</taxon>
        <taxon>Rhabditida</taxon>
        <taxon>Rhabditina</taxon>
        <taxon>Rhabditomorpha</taxon>
        <taxon>Rhabditoidea</taxon>
        <taxon>Rhabditidae</taxon>
        <taxon>Peloderinae</taxon>
        <taxon>Caenorhabditis</taxon>
    </lineage>
</organism>
<keyword evidence="1" id="KW-1133">Transmembrane helix</keyword>
<dbReference type="GeneID" id="78776312"/>
<dbReference type="AlphaFoldDB" id="A0A6A5GYT1"/>
<dbReference type="EMBL" id="WUAV01000004">
    <property type="protein sequence ID" value="KAF1759849.1"/>
    <property type="molecule type" value="Genomic_DNA"/>
</dbReference>
<reference evidence="2 3" key="1">
    <citation type="submission" date="2019-12" db="EMBL/GenBank/DDBJ databases">
        <title>Chromosome-level assembly of the Caenorhabditis remanei genome.</title>
        <authorList>
            <person name="Teterina A.A."/>
            <person name="Willis J.H."/>
            <person name="Phillips P.C."/>
        </authorList>
    </citation>
    <scope>NUCLEOTIDE SEQUENCE [LARGE SCALE GENOMIC DNA]</scope>
    <source>
        <strain evidence="2 3">PX506</strain>
        <tissue evidence="2">Whole organism</tissue>
    </source>
</reference>
<evidence type="ECO:0000313" key="3">
    <source>
        <dbReference type="Proteomes" id="UP000483820"/>
    </source>
</evidence>
<evidence type="ECO:0000256" key="1">
    <source>
        <dbReference type="SAM" id="Phobius"/>
    </source>
</evidence>
<comment type="caution">
    <text evidence="2">The sequence shown here is derived from an EMBL/GenBank/DDBJ whole genome shotgun (WGS) entry which is preliminary data.</text>
</comment>
<gene>
    <name evidence="2" type="ORF">GCK72_016316</name>
</gene>
<evidence type="ECO:0000313" key="2">
    <source>
        <dbReference type="EMBL" id="KAF1759849.1"/>
    </source>
</evidence>
<keyword evidence="1" id="KW-0472">Membrane</keyword>
<dbReference type="Pfam" id="PF10917">
    <property type="entry name" value="Fungus-induced"/>
    <property type="match status" value="1"/>
</dbReference>